<accession>A0A1F7V3B0</accession>
<dbReference type="Gene3D" id="3.30.420.40">
    <property type="match status" value="2"/>
</dbReference>
<dbReference type="Gene3D" id="3.30.1490.300">
    <property type="match status" value="1"/>
</dbReference>
<dbReference type="CDD" id="cd24049">
    <property type="entry name" value="ASKHA_NBD_PilM"/>
    <property type="match status" value="1"/>
</dbReference>
<dbReference type="Proteomes" id="UP000177704">
    <property type="component" value="Unassembled WGS sequence"/>
</dbReference>
<dbReference type="SUPFAM" id="SSF53067">
    <property type="entry name" value="Actin-like ATPase domain"/>
    <property type="match status" value="1"/>
</dbReference>
<name>A0A1F7V3B0_9BACT</name>
<organism evidence="1 2">
    <name type="scientific">Candidatus Uhrbacteria bacterium RIFCSPLOWO2_01_FULL_55_36</name>
    <dbReference type="NCBI Taxonomy" id="1802404"/>
    <lineage>
        <taxon>Bacteria</taxon>
        <taxon>Candidatus Uhriibacteriota</taxon>
    </lineage>
</organism>
<comment type="caution">
    <text evidence="1">The sequence shown here is derived from an EMBL/GenBank/DDBJ whole genome shotgun (WGS) entry which is preliminary data.</text>
</comment>
<dbReference type="Pfam" id="PF11104">
    <property type="entry name" value="PilM_2"/>
    <property type="match status" value="2"/>
</dbReference>
<protein>
    <recommendedName>
        <fullName evidence="3">SHS2 domain-containing protein</fullName>
    </recommendedName>
</protein>
<dbReference type="InterPro" id="IPR043129">
    <property type="entry name" value="ATPase_NBD"/>
</dbReference>
<dbReference type="PANTHER" id="PTHR32432:SF3">
    <property type="entry name" value="ETHANOLAMINE UTILIZATION PROTEIN EUTJ"/>
    <property type="match status" value="1"/>
</dbReference>
<sequence>MFSALLHSFGLDISDLSAKLIAVKSNFRGERVIQTWAKCDIPEGVIVDGDIRQQEKAVALLTAMLAEPVRRVGTPYVTASLPESKTFMKVIEVDAAGDVGARVREELPNHIPLAIEELVIDWEITRTFDERAMVTVGAVPKAVAERYTELLTACGLKPVAFEIEAQAIARAVAPVATNPSSLRAGMENLYAHISRAGRNEPAPPPVSAPPAHTPARLLVDMGATRTSLVMVDWETIQFTSSVPLSGVDATRRIAERLKLTFDEAERAKKICGLDPKKCKGAVSTVLQGALNNLAVEIERAIEFYQTHFKRGRPVAEVVLTGGGANLAHAETQLAEQLSVPVRIGNPLVNLSQPFAADAFPTKEALSFTTACGLALRDVLPS</sequence>
<evidence type="ECO:0000313" key="1">
    <source>
        <dbReference type="EMBL" id="OGL85016.1"/>
    </source>
</evidence>
<gene>
    <name evidence="1" type="ORF">A3B36_02620</name>
</gene>
<dbReference type="AlphaFoldDB" id="A0A1F7V3B0"/>
<dbReference type="InterPro" id="IPR050696">
    <property type="entry name" value="FtsA/MreB"/>
</dbReference>
<dbReference type="EMBL" id="MGEM01000016">
    <property type="protein sequence ID" value="OGL85016.1"/>
    <property type="molecule type" value="Genomic_DNA"/>
</dbReference>
<dbReference type="NCBIfam" id="TIGR01175">
    <property type="entry name" value="pilM"/>
    <property type="match status" value="1"/>
</dbReference>
<dbReference type="InterPro" id="IPR005883">
    <property type="entry name" value="PilM"/>
</dbReference>
<proteinExistence type="predicted"/>
<evidence type="ECO:0008006" key="3">
    <source>
        <dbReference type="Google" id="ProtNLM"/>
    </source>
</evidence>
<evidence type="ECO:0000313" key="2">
    <source>
        <dbReference type="Proteomes" id="UP000177704"/>
    </source>
</evidence>
<dbReference type="PANTHER" id="PTHR32432">
    <property type="entry name" value="CELL DIVISION PROTEIN FTSA-RELATED"/>
    <property type="match status" value="1"/>
</dbReference>
<dbReference type="PIRSF" id="PIRSF019169">
    <property type="entry name" value="PilM"/>
    <property type="match status" value="1"/>
</dbReference>
<reference evidence="1 2" key="1">
    <citation type="journal article" date="2016" name="Nat. Commun.">
        <title>Thousands of microbial genomes shed light on interconnected biogeochemical processes in an aquifer system.</title>
        <authorList>
            <person name="Anantharaman K."/>
            <person name="Brown C.T."/>
            <person name="Hug L.A."/>
            <person name="Sharon I."/>
            <person name="Castelle C.J."/>
            <person name="Probst A.J."/>
            <person name="Thomas B.C."/>
            <person name="Singh A."/>
            <person name="Wilkins M.J."/>
            <person name="Karaoz U."/>
            <person name="Brodie E.L."/>
            <person name="Williams K.H."/>
            <person name="Hubbard S.S."/>
            <person name="Banfield J.F."/>
        </authorList>
    </citation>
    <scope>NUCLEOTIDE SEQUENCE [LARGE SCALE GENOMIC DNA]</scope>
</reference>